<protein>
    <recommendedName>
        <fullName evidence="10">EngB-type G domain-containing protein</fullName>
    </recommendedName>
</protein>
<dbReference type="EMBL" id="VJMJ01000030">
    <property type="protein sequence ID" value="KAF0742172.1"/>
    <property type="molecule type" value="Genomic_DNA"/>
</dbReference>
<evidence type="ECO:0000256" key="5">
    <source>
        <dbReference type="ARBA" id="ARBA00022741"/>
    </source>
</evidence>
<organism evidence="11 12">
    <name type="scientific">Aphanomyces euteiches</name>
    <dbReference type="NCBI Taxonomy" id="100861"/>
    <lineage>
        <taxon>Eukaryota</taxon>
        <taxon>Sar</taxon>
        <taxon>Stramenopiles</taxon>
        <taxon>Oomycota</taxon>
        <taxon>Saprolegniomycetes</taxon>
        <taxon>Saprolegniales</taxon>
        <taxon>Verrucalvaceae</taxon>
        <taxon>Aphanomyces</taxon>
    </lineage>
</organism>
<dbReference type="Gene3D" id="3.40.50.300">
    <property type="entry name" value="P-loop containing nucleotide triphosphate hydrolases"/>
    <property type="match status" value="1"/>
</dbReference>
<dbReference type="PANTHER" id="PTHR11649">
    <property type="entry name" value="MSS1/TRME-RELATED GTP-BINDING PROTEIN"/>
    <property type="match status" value="1"/>
</dbReference>
<keyword evidence="12" id="KW-1185">Reference proteome</keyword>
<dbReference type="CDD" id="cd01876">
    <property type="entry name" value="YihA_EngB"/>
    <property type="match status" value="1"/>
</dbReference>
<dbReference type="PANTHER" id="PTHR11649:SF13">
    <property type="entry name" value="ENGB-TYPE G DOMAIN-CONTAINING PROTEIN"/>
    <property type="match status" value="1"/>
</dbReference>
<dbReference type="SUPFAM" id="SSF52540">
    <property type="entry name" value="P-loop containing nucleoside triphosphate hydrolases"/>
    <property type="match status" value="1"/>
</dbReference>
<evidence type="ECO:0000256" key="3">
    <source>
        <dbReference type="ARBA" id="ARBA00022618"/>
    </source>
</evidence>
<gene>
    <name evidence="11" type="ORF">Ae201684_002840</name>
</gene>
<evidence type="ECO:0000313" key="11">
    <source>
        <dbReference type="EMBL" id="KAF0742172.1"/>
    </source>
</evidence>
<proteinExistence type="inferred from homology"/>
<comment type="caution">
    <text evidence="11">The sequence shown here is derived from an EMBL/GenBank/DDBJ whole genome shotgun (WGS) entry which is preliminary data.</text>
</comment>
<evidence type="ECO:0000256" key="2">
    <source>
        <dbReference type="ARBA" id="ARBA00009638"/>
    </source>
</evidence>
<dbReference type="GO" id="GO:0046872">
    <property type="term" value="F:metal ion binding"/>
    <property type="evidence" value="ECO:0007669"/>
    <property type="project" value="UniProtKB-KW"/>
</dbReference>
<dbReference type="NCBIfam" id="TIGR03598">
    <property type="entry name" value="GTPase_YsxC"/>
    <property type="match status" value="1"/>
</dbReference>
<evidence type="ECO:0000259" key="10">
    <source>
        <dbReference type="PROSITE" id="PS51706"/>
    </source>
</evidence>
<dbReference type="PROSITE" id="PS51706">
    <property type="entry name" value="G_ENGB"/>
    <property type="match status" value="1"/>
</dbReference>
<keyword evidence="3" id="KW-0132">Cell division</keyword>
<comment type="similarity">
    <text evidence="2">Belongs to the TRAFAC class TrmE-Era-EngA-EngB-Septin-like GTPase superfamily. EngB GTPase family.</text>
</comment>
<reference evidence="11 12" key="1">
    <citation type="submission" date="2019-07" db="EMBL/GenBank/DDBJ databases">
        <title>Genomics analysis of Aphanomyces spp. identifies a new class of oomycete effector associated with host adaptation.</title>
        <authorList>
            <person name="Gaulin E."/>
        </authorList>
    </citation>
    <scope>NUCLEOTIDE SEQUENCE [LARGE SCALE GENOMIC DNA]</scope>
    <source>
        <strain evidence="11 12">ATCC 201684</strain>
    </source>
</reference>
<feature type="domain" description="EngB-type G" evidence="10">
    <location>
        <begin position="59"/>
        <end position="241"/>
    </location>
</feature>
<dbReference type="VEuPathDB" id="FungiDB:AeMF1_002162"/>
<dbReference type="Pfam" id="PF01926">
    <property type="entry name" value="MMR_HSR1"/>
    <property type="match status" value="1"/>
</dbReference>
<evidence type="ECO:0000256" key="8">
    <source>
        <dbReference type="ARBA" id="ARBA00023210"/>
    </source>
</evidence>
<evidence type="ECO:0000256" key="4">
    <source>
        <dbReference type="ARBA" id="ARBA00022723"/>
    </source>
</evidence>
<dbReference type="InterPro" id="IPR027417">
    <property type="entry name" value="P-loop_NTPase"/>
</dbReference>
<comment type="cofactor">
    <cofactor evidence="1">
        <name>Mg(2+)</name>
        <dbReference type="ChEBI" id="CHEBI:18420"/>
    </cofactor>
</comment>
<evidence type="ECO:0000313" key="12">
    <source>
        <dbReference type="Proteomes" id="UP000481153"/>
    </source>
</evidence>
<name>A0A6G0XNU8_9STRA</name>
<evidence type="ECO:0000256" key="1">
    <source>
        <dbReference type="ARBA" id="ARBA00001946"/>
    </source>
</evidence>
<dbReference type="HAMAP" id="MF_00321">
    <property type="entry name" value="GTPase_EngB"/>
    <property type="match status" value="1"/>
</dbReference>
<evidence type="ECO:0000256" key="6">
    <source>
        <dbReference type="ARBA" id="ARBA00022842"/>
    </source>
</evidence>
<keyword evidence="5" id="KW-0547">Nucleotide-binding</keyword>
<keyword evidence="4" id="KW-0479">Metal-binding</keyword>
<dbReference type="AlphaFoldDB" id="A0A6G0XNU8"/>
<dbReference type="InterPro" id="IPR006073">
    <property type="entry name" value="GTP-bd"/>
</dbReference>
<keyword evidence="6" id="KW-0460">Magnesium</keyword>
<evidence type="ECO:0000256" key="7">
    <source>
        <dbReference type="ARBA" id="ARBA00023134"/>
    </source>
</evidence>
<keyword evidence="9" id="KW-0131">Cell cycle</keyword>
<dbReference type="GO" id="GO:0005525">
    <property type="term" value="F:GTP binding"/>
    <property type="evidence" value="ECO:0007669"/>
    <property type="project" value="UniProtKB-KW"/>
</dbReference>
<keyword evidence="8" id="KW-0717">Septation</keyword>
<dbReference type="InterPro" id="IPR019987">
    <property type="entry name" value="GTP-bd_ribosome_bio_YsxC"/>
</dbReference>
<dbReference type="GO" id="GO:0051301">
    <property type="term" value="P:cell division"/>
    <property type="evidence" value="ECO:0007669"/>
    <property type="project" value="UniProtKB-KW"/>
</dbReference>
<dbReference type="InterPro" id="IPR030393">
    <property type="entry name" value="G_ENGB_dom"/>
</dbReference>
<sequence>MAKRRGGIQVLRSLFAQVDLPPPLKPHEEAFAKGIFGACDSQRMASLISSERSDLPAWDGPEIALAGRSNVGKSSLINALTSSTIMKASKTPGRTQQLHFISVGGKAGSQPDLVLVDMPGFGFAQAPKSMVDDFHRLVGRYVKHRSNNNLKLILLLIDSRRGVTSVDHEFMDLMETLDASFQVVFTKIDALSSTALEKSIKSAEEAVQKYMRMHPILHLVSSKDNIGVRELRNAIVSASGALYNLKTKAQRRAIREMEAEEAQRLAEIEAKKQPQP</sequence>
<accession>A0A6G0XNU8</accession>
<evidence type="ECO:0000256" key="9">
    <source>
        <dbReference type="ARBA" id="ARBA00023306"/>
    </source>
</evidence>
<dbReference type="Proteomes" id="UP000481153">
    <property type="component" value="Unassembled WGS sequence"/>
</dbReference>
<keyword evidence="7" id="KW-0342">GTP-binding</keyword>